<dbReference type="GO" id="GO:0005576">
    <property type="term" value="C:extracellular region"/>
    <property type="evidence" value="ECO:0007669"/>
    <property type="project" value="UniProtKB-SubCell"/>
</dbReference>
<feature type="signal peptide" evidence="6">
    <location>
        <begin position="1"/>
        <end position="18"/>
    </location>
</feature>
<feature type="region of interest" description="Disordered" evidence="5">
    <location>
        <begin position="235"/>
        <end position="260"/>
    </location>
</feature>
<feature type="chain" id="PRO_5001833830" description="VWFA domain-containing protein" evidence="6">
    <location>
        <begin position="19"/>
        <end position="1000"/>
    </location>
</feature>
<dbReference type="Pfam" id="PF23560">
    <property type="entry name" value="GBD_Hemicentin"/>
    <property type="match status" value="1"/>
</dbReference>
<organism evidence="11 12">
    <name type="scientific">Poecilia formosa</name>
    <name type="common">Amazon molly</name>
    <name type="synonym">Limia formosa</name>
    <dbReference type="NCBI Taxonomy" id="48698"/>
    <lineage>
        <taxon>Eukaryota</taxon>
        <taxon>Metazoa</taxon>
        <taxon>Chordata</taxon>
        <taxon>Craniata</taxon>
        <taxon>Vertebrata</taxon>
        <taxon>Euteleostomi</taxon>
        <taxon>Actinopterygii</taxon>
        <taxon>Neopterygii</taxon>
        <taxon>Teleostei</taxon>
        <taxon>Neoteleostei</taxon>
        <taxon>Acanthomorphata</taxon>
        <taxon>Ovalentaria</taxon>
        <taxon>Atherinomorphae</taxon>
        <taxon>Cyprinodontiformes</taxon>
        <taxon>Poeciliidae</taxon>
        <taxon>Poeciliinae</taxon>
        <taxon>Poecilia</taxon>
    </lineage>
</organism>
<evidence type="ECO:0000259" key="8">
    <source>
        <dbReference type="Pfam" id="PF23619"/>
    </source>
</evidence>
<dbReference type="SUPFAM" id="SSF53300">
    <property type="entry name" value="vWA-like"/>
    <property type="match status" value="1"/>
</dbReference>
<dbReference type="InterPro" id="IPR056862">
    <property type="entry name" value="VWA7_N"/>
</dbReference>
<feature type="domain" description="Hemicentin-1-like von Willebrand factor A" evidence="9">
    <location>
        <begin position="304"/>
        <end position="480"/>
    </location>
</feature>
<feature type="domain" description="Hemicentin/VWA7 galactose-binding" evidence="7">
    <location>
        <begin position="499"/>
        <end position="595"/>
    </location>
</feature>
<dbReference type="InterPro" id="IPR057615">
    <property type="entry name" value="Ig_VWA7"/>
</dbReference>
<dbReference type="EMBL" id="AYCK01000517">
    <property type="status" value="NOT_ANNOTATED_CDS"/>
    <property type="molecule type" value="Genomic_DNA"/>
</dbReference>
<dbReference type="PANTHER" id="PTHR14905">
    <property type="entry name" value="NG37"/>
    <property type="match status" value="1"/>
</dbReference>
<evidence type="ECO:0000256" key="2">
    <source>
        <dbReference type="ARBA" id="ARBA00022525"/>
    </source>
</evidence>
<dbReference type="Ensembl" id="ENSPFOT00000011751.2">
    <property type="protein sequence ID" value="ENSPFOP00000011734.2"/>
    <property type="gene ID" value="ENSPFOG00000011702.2"/>
</dbReference>
<reference evidence="12" key="1">
    <citation type="submission" date="2013-10" db="EMBL/GenBank/DDBJ databases">
        <authorList>
            <person name="Schartl M."/>
            <person name="Warren W."/>
        </authorList>
    </citation>
    <scope>NUCLEOTIDE SEQUENCE [LARGE SCALE GENOMIC DNA]</scope>
    <source>
        <strain evidence="12">female</strain>
    </source>
</reference>
<evidence type="ECO:0000259" key="10">
    <source>
        <dbReference type="Pfam" id="PF25107"/>
    </source>
</evidence>
<feature type="domain" description="VWA7 Ig-like" evidence="8">
    <location>
        <begin position="721"/>
        <end position="812"/>
    </location>
</feature>
<reference evidence="11" key="3">
    <citation type="submission" date="2025-09" db="UniProtKB">
        <authorList>
            <consortium name="Ensembl"/>
        </authorList>
    </citation>
    <scope>IDENTIFICATION</scope>
</reference>
<keyword evidence="3 6" id="KW-0732">Signal</keyword>
<comment type="subcellular location">
    <subcellularLocation>
        <location evidence="1">Secreted</location>
    </subcellularLocation>
</comment>
<evidence type="ECO:0000256" key="6">
    <source>
        <dbReference type="SAM" id="SignalP"/>
    </source>
</evidence>
<reference evidence="11" key="2">
    <citation type="submission" date="2025-08" db="UniProtKB">
        <authorList>
            <consortium name="Ensembl"/>
        </authorList>
    </citation>
    <scope>IDENTIFICATION</scope>
</reference>
<dbReference type="Proteomes" id="UP000028760">
    <property type="component" value="Unassembled WGS sequence"/>
</dbReference>
<evidence type="ECO:0000256" key="3">
    <source>
        <dbReference type="ARBA" id="ARBA00022729"/>
    </source>
</evidence>
<dbReference type="Pfam" id="PF25107">
    <property type="entry name" value="VWA7_N"/>
    <property type="match status" value="1"/>
</dbReference>
<name>A0A087Y131_POEFO</name>
<evidence type="ECO:0000256" key="5">
    <source>
        <dbReference type="SAM" id="MobiDB-lite"/>
    </source>
</evidence>
<dbReference type="EMBL" id="AYCK01000516">
    <property type="status" value="NOT_ANNOTATED_CDS"/>
    <property type="molecule type" value="Genomic_DNA"/>
</dbReference>
<dbReference type="EMBL" id="AYCK01000515">
    <property type="status" value="NOT_ANNOTATED_CDS"/>
    <property type="molecule type" value="Genomic_DNA"/>
</dbReference>
<dbReference type="InterPro" id="IPR052577">
    <property type="entry name" value="VWA7"/>
</dbReference>
<dbReference type="InterPro" id="IPR056475">
    <property type="entry name" value="GBD_Hemicentin/VWA7"/>
</dbReference>
<protein>
    <recommendedName>
        <fullName evidence="13">VWFA domain-containing protein</fullName>
    </recommendedName>
</protein>
<dbReference type="Pfam" id="PF25106">
    <property type="entry name" value="VWA_4"/>
    <property type="match status" value="1"/>
</dbReference>
<accession>A0A087Y131</accession>
<keyword evidence="12" id="KW-1185">Reference proteome</keyword>
<evidence type="ECO:0000259" key="9">
    <source>
        <dbReference type="Pfam" id="PF25106"/>
    </source>
</evidence>
<evidence type="ECO:0000313" key="11">
    <source>
        <dbReference type="Ensembl" id="ENSPFOP00000011734.2"/>
    </source>
</evidence>
<dbReference type="eggNOG" id="KOG4475">
    <property type="taxonomic scope" value="Eukaryota"/>
</dbReference>
<keyword evidence="2" id="KW-0964">Secreted</keyword>
<dbReference type="InterPro" id="IPR056861">
    <property type="entry name" value="HMCN1-like_VWA"/>
</dbReference>
<dbReference type="Gene3D" id="3.40.50.410">
    <property type="entry name" value="von Willebrand factor, type A domain"/>
    <property type="match status" value="1"/>
</dbReference>
<dbReference type="STRING" id="48698.ENSPFOP00000011734"/>
<dbReference type="GeneTree" id="ENSGT00390000011517"/>
<evidence type="ECO:0000256" key="1">
    <source>
        <dbReference type="ARBA" id="ARBA00004613"/>
    </source>
</evidence>
<evidence type="ECO:0000259" key="7">
    <source>
        <dbReference type="Pfam" id="PF23560"/>
    </source>
</evidence>
<dbReference type="AlphaFoldDB" id="A0A087Y131"/>
<evidence type="ECO:0008006" key="13">
    <source>
        <dbReference type="Google" id="ProtNLM"/>
    </source>
</evidence>
<proteinExistence type="predicted"/>
<dbReference type="PANTHER" id="PTHR14905:SF18">
    <property type="entry name" value="VON WILLEBRAND FACTOR A DOMAIN-CONTAINING 10, TANDEM DUPLICATE 1-RELATED"/>
    <property type="match status" value="1"/>
</dbReference>
<keyword evidence="4" id="KW-0325">Glycoprotein</keyword>
<dbReference type="Pfam" id="PF23619">
    <property type="entry name" value="Ig_VWA7"/>
    <property type="match status" value="1"/>
</dbReference>
<feature type="domain" description="VWA7 N-terminal" evidence="10">
    <location>
        <begin position="72"/>
        <end position="294"/>
    </location>
</feature>
<sequence length="1000" mass="105659">MTKLAVLCFLLLQTGVEGFKISNIVFNHFNGGSLIHEVITERAILNVTLQVCRALALSEGKTFSFPPQPFSAGAVAAACDASKSTKSFIDTIERIQKSNHQVDKDYVLSPSHHCDDESIAAGQFLITLGLTAVKASNKQQNFVLATSILGEILHTLQDFYSHTNWVEIGNTFPNSNLIKTNADVGKIADITRPTCRSCDGKDCRNNILEDILKEQILTSGYFSLNPFSTKPAGKCSHGGSFDRTKGIEPTGGINKDSIDSEHGHLHNQAANLAIAATSELLEDVRSAAGDKAFLQMMGLFKGRALCFCVDTTGSMGDDIDAVRTVTSSIIDSKVGTEDEPSIYILIPFNDPEFGPLLQTTDPEVFKSYINSLTPNGGGDAPEMSLSGLQLALTGAPPNSEIFVFTDAAAKDEHLKNTVLALIEQTKSVVNFMITDVFGLRRRRQADNNQQQQSVRMSRAGGQLYRDLAQASGGQAVEVTKGQLLEAINILTESTSSSLVSLLQASRNPGKSENFTFVVDDTVKNLTIYITGTSVDFSLISPSGVIQNIANTTGSSIISYQSVGNLQTVQLQTEGGLWELQILSTSPYSVKVVGESPIDFLFKFIKESDSPFGGFDVIDNRPTAGGNASLLVTLIGSDVATVSEVMLVESSGSGQVNGTVEAQGGGTFIIHFDRIPSVEFVVLAKGQNNNGVSRASSGIFQRQSATSLRASGLTVTADDLNTVLEPGTPRSVSFSVMTTGEGGSFTIRATNDQGFTLSFPSSLQLDPGVSANGSVSITAPADTPSGIGVTLTIEAVAPGGADSNYDVLRLTVLSKVTDFTPPVCQLLSLQSNCSDNCSRSTWELSVQVTDAANGTGVDSVSLREGSGTLNISTAADKTTLVSYVASCCSPDVQLVAVDQVGNMEICSYSVRANVTQAVTTSPVITSNVTTSPVTTSNVTTSNVTTSNVTTSPVTTSNVTTSNVTTSPVTTAVTASSTRVDFSVSLCFGFSVLSFLLHSLSL</sequence>
<dbReference type="InterPro" id="IPR036465">
    <property type="entry name" value="vWFA_dom_sf"/>
</dbReference>
<evidence type="ECO:0000313" key="12">
    <source>
        <dbReference type="Proteomes" id="UP000028760"/>
    </source>
</evidence>
<evidence type="ECO:0000256" key="4">
    <source>
        <dbReference type="ARBA" id="ARBA00023180"/>
    </source>
</evidence>